<keyword evidence="1" id="KW-1133">Transmembrane helix</keyword>
<evidence type="ECO:0000313" key="3">
    <source>
        <dbReference type="Proteomes" id="UP000030645"/>
    </source>
</evidence>
<evidence type="ECO:0000256" key="1">
    <source>
        <dbReference type="SAM" id="Phobius"/>
    </source>
</evidence>
<reference evidence="3" key="1">
    <citation type="submission" date="2013-01" db="EMBL/GenBank/DDBJ databases">
        <title>Draft Genome Sequence of a Mulberry Tree, Morus notabilis C.K. Schneid.</title>
        <authorList>
            <person name="He N."/>
            <person name="Zhao S."/>
        </authorList>
    </citation>
    <scope>NUCLEOTIDE SEQUENCE</scope>
</reference>
<dbReference type="PANTHER" id="PTHR36322:SF3">
    <property type="entry name" value="TRANSMEMBRANE PROTEIN"/>
    <property type="match status" value="1"/>
</dbReference>
<dbReference type="AlphaFoldDB" id="W9R0H8"/>
<keyword evidence="1" id="KW-0812">Transmembrane</keyword>
<gene>
    <name evidence="2" type="ORF">L484_008293</name>
</gene>
<protein>
    <submittedName>
        <fullName evidence="2">Uncharacterized protein</fullName>
    </submittedName>
</protein>
<keyword evidence="1" id="KW-0472">Membrane</keyword>
<dbReference type="eggNOG" id="ENOG502S47A">
    <property type="taxonomic scope" value="Eukaryota"/>
</dbReference>
<evidence type="ECO:0000313" key="2">
    <source>
        <dbReference type="EMBL" id="EXB62490.1"/>
    </source>
</evidence>
<accession>W9R0H8</accession>
<organism evidence="2 3">
    <name type="scientific">Morus notabilis</name>
    <dbReference type="NCBI Taxonomy" id="981085"/>
    <lineage>
        <taxon>Eukaryota</taxon>
        <taxon>Viridiplantae</taxon>
        <taxon>Streptophyta</taxon>
        <taxon>Embryophyta</taxon>
        <taxon>Tracheophyta</taxon>
        <taxon>Spermatophyta</taxon>
        <taxon>Magnoliopsida</taxon>
        <taxon>eudicotyledons</taxon>
        <taxon>Gunneridae</taxon>
        <taxon>Pentapetalae</taxon>
        <taxon>rosids</taxon>
        <taxon>fabids</taxon>
        <taxon>Rosales</taxon>
        <taxon>Moraceae</taxon>
        <taxon>Moreae</taxon>
        <taxon>Morus</taxon>
    </lineage>
</organism>
<proteinExistence type="predicted"/>
<name>W9R0H8_9ROSA</name>
<sequence length="138" mass="15336">MLATAASSSSTWLRARPIRYLVLFLCSPILLPFLCAVFPLLCAAELCLRLCRRRRGKISDGSEENDERLRRCEEGNCGGRDTTERGGVEEIGIMLLQRYLEDQLLLVGSMYDCGDDGELEEDFGAGDDDSRATVPLLN</sequence>
<feature type="transmembrane region" description="Helical" evidence="1">
    <location>
        <begin position="20"/>
        <end position="48"/>
    </location>
</feature>
<keyword evidence="3" id="KW-1185">Reference proteome</keyword>
<dbReference type="OrthoDB" id="1723207at2759"/>
<dbReference type="Proteomes" id="UP000030645">
    <property type="component" value="Unassembled WGS sequence"/>
</dbReference>
<dbReference type="KEGG" id="mnt:21391664"/>
<dbReference type="EMBL" id="KE344453">
    <property type="protein sequence ID" value="EXB62490.1"/>
    <property type="molecule type" value="Genomic_DNA"/>
</dbReference>
<dbReference type="PANTHER" id="PTHR36322">
    <property type="entry name" value="TRANSMEMBRANE PROTEIN"/>
    <property type="match status" value="1"/>
</dbReference>